<dbReference type="AlphaFoldDB" id="A0A7H1B4W6"/>
<keyword evidence="2" id="KW-1185">Reference proteome</keyword>
<proteinExistence type="predicted"/>
<organism evidence="1 2">
    <name type="scientific">Streptomyces xanthii</name>
    <dbReference type="NCBI Taxonomy" id="2768069"/>
    <lineage>
        <taxon>Bacteria</taxon>
        <taxon>Bacillati</taxon>
        <taxon>Actinomycetota</taxon>
        <taxon>Actinomycetes</taxon>
        <taxon>Kitasatosporales</taxon>
        <taxon>Streptomycetaceae</taxon>
        <taxon>Streptomyces</taxon>
    </lineage>
</organism>
<evidence type="ECO:0000313" key="2">
    <source>
        <dbReference type="Proteomes" id="UP000516428"/>
    </source>
</evidence>
<reference evidence="1 2" key="1">
    <citation type="submission" date="2020-09" db="EMBL/GenBank/DDBJ databases">
        <title>A novel species.</title>
        <authorList>
            <person name="Gao J."/>
        </authorList>
    </citation>
    <scope>NUCLEOTIDE SEQUENCE [LARGE SCALE GENOMIC DNA]</scope>
    <source>
        <strain evidence="1 2">CRXT-Y-14</strain>
    </source>
</reference>
<protein>
    <recommendedName>
        <fullName evidence="3">ESX-1 secretion-associated protein</fullName>
    </recommendedName>
</protein>
<accession>A0A7H1B4W6</accession>
<name>A0A7H1B4W6_9ACTN</name>
<sequence>MNLKVTPSDLEGYARQLGRAAEDAVAFKNHCGRHTTVGASNEGLINLVLTTHTATVQQVNSAFDKLQSILKAADGELGRSATYYIKTDRSVAAKADATYPLVKRPK</sequence>
<dbReference type="Proteomes" id="UP000516428">
    <property type="component" value="Chromosome"/>
</dbReference>
<evidence type="ECO:0008006" key="3">
    <source>
        <dbReference type="Google" id="ProtNLM"/>
    </source>
</evidence>
<gene>
    <name evidence="1" type="ORF">IAG42_09125</name>
</gene>
<evidence type="ECO:0000313" key="1">
    <source>
        <dbReference type="EMBL" id="QNS03771.1"/>
    </source>
</evidence>
<dbReference type="KEGG" id="sxn:IAG42_09125"/>
<dbReference type="EMBL" id="CP061281">
    <property type="protein sequence ID" value="QNS03771.1"/>
    <property type="molecule type" value="Genomic_DNA"/>
</dbReference>
<dbReference type="RefSeq" id="WP_188336522.1">
    <property type="nucleotide sequence ID" value="NZ_CP061281.1"/>
</dbReference>